<gene>
    <name evidence="2" type="ORF">BSK52_21180</name>
</gene>
<feature type="transmembrane region" description="Helical" evidence="1">
    <location>
        <begin position="7"/>
        <end position="25"/>
    </location>
</feature>
<dbReference type="AlphaFoldDB" id="A0A1R0XRJ5"/>
<dbReference type="EMBL" id="MPTC01000021">
    <property type="protein sequence ID" value="OMD37784.1"/>
    <property type="molecule type" value="Genomic_DNA"/>
</dbReference>
<protein>
    <submittedName>
        <fullName evidence="2">Uncharacterized protein</fullName>
    </submittedName>
</protein>
<comment type="caution">
    <text evidence="2">The sequence shown here is derived from an EMBL/GenBank/DDBJ whole genome shotgun (WGS) entry which is preliminary data.</text>
</comment>
<evidence type="ECO:0000256" key="1">
    <source>
        <dbReference type="SAM" id="Phobius"/>
    </source>
</evidence>
<dbReference type="OrthoDB" id="2666700at2"/>
<keyword evidence="1" id="KW-0812">Transmembrane</keyword>
<reference evidence="2 3" key="1">
    <citation type="submission" date="2016-10" db="EMBL/GenBank/DDBJ databases">
        <title>Paenibacillus species isolates.</title>
        <authorList>
            <person name="Beno S.M."/>
        </authorList>
    </citation>
    <scope>NUCLEOTIDE SEQUENCE [LARGE SCALE GENOMIC DNA]</scope>
    <source>
        <strain evidence="2 3">FSL H7-0710</strain>
    </source>
</reference>
<organism evidence="2 3">
    <name type="scientific">Paenibacillus odorifer</name>
    <dbReference type="NCBI Taxonomy" id="189426"/>
    <lineage>
        <taxon>Bacteria</taxon>
        <taxon>Bacillati</taxon>
        <taxon>Bacillota</taxon>
        <taxon>Bacilli</taxon>
        <taxon>Bacillales</taxon>
        <taxon>Paenibacillaceae</taxon>
        <taxon>Paenibacillus</taxon>
    </lineage>
</organism>
<evidence type="ECO:0000313" key="2">
    <source>
        <dbReference type="EMBL" id="OMD37784.1"/>
    </source>
</evidence>
<dbReference type="RefSeq" id="WP_076120563.1">
    <property type="nucleotide sequence ID" value="NZ_MPTC01000021.1"/>
</dbReference>
<keyword evidence="1" id="KW-1133">Transmembrane helix</keyword>
<sequence>MNSKFSLVLKSIMAMIILISTLGIGTNDKVYSAVEQKKVIGLKFYYNDNKEMQQLVPTVKVYEMDYSNGDETFKEYEFVNMAFPYPDGYSKDWNVIREYTGETMKGEYYNLFIEDQTVVIDGQVYGYGLYQNYKRIYSGKHPFADSEHISERLYIFDYANKELKLLRTAAHINKNRFYPIPAWDSEGNSIYVETWDTTITGTTLSVHPSNNTYTLDNTATKQLQFYSFTDNTTYLTVKSGDYLGTRDLSSCTRSYDCYFGNDTVSVNDNLVIQKNGKLYEMDQQRHLSEIKKIDTSGERWKIQFGDYILERQKRLYMTNQKTKQKIAITPQNAYVRELHISPDHRYLVSELWPSQGKPIYSVYDTVAQKKIRDIELPYTQYPTDVTWHSNTVFKYTPFTSNRPDYIKDVHIDILKGIVTKEDRRAFDSPEEYVIIPNSAPNYFTYARPWKIIYKDKPVLYTNQPAFLGMNNLLFCSVKDLATALGAGIRFEGRQVIISLKDKQASVDLDSKDVLVQGGVVCAPVKAIVLKLGLKYTRGEEGIIIE</sequence>
<evidence type="ECO:0000313" key="3">
    <source>
        <dbReference type="Proteomes" id="UP000187439"/>
    </source>
</evidence>
<dbReference type="InterPro" id="IPR011048">
    <property type="entry name" value="Haem_d1_sf"/>
</dbReference>
<name>A0A1R0XRJ5_9BACL</name>
<dbReference type="SUPFAM" id="SSF51004">
    <property type="entry name" value="C-terminal (heme d1) domain of cytochrome cd1-nitrite reductase"/>
    <property type="match status" value="1"/>
</dbReference>
<accession>A0A1R0XRJ5</accession>
<proteinExistence type="predicted"/>
<dbReference type="Proteomes" id="UP000187439">
    <property type="component" value="Unassembled WGS sequence"/>
</dbReference>
<keyword evidence="1" id="KW-0472">Membrane</keyword>